<feature type="region of interest" description="Disordered" evidence="1">
    <location>
        <begin position="66"/>
        <end position="135"/>
    </location>
</feature>
<feature type="compositionally biased region" description="Low complexity" evidence="1">
    <location>
        <begin position="211"/>
        <end position="220"/>
    </location>
</feature>
<feature type="region of interest" description="Disordered" evidence="1">
    <location>
        <begin position="277"/>
        <end position="327"/>
    </location>
</feature>
<dbReference type="EMBL" id="ML991775">
    <property type="protein sequence ID" value="KAF2238512.1"/>
    <property type="molecule type" value="Genomic_DNA"/>
</dbReference>
<sequence>MPIRWSIENDRRLLLTVLKTHKVAIDSVKVAAQWPDDDDSSPRPTWRAVSERLVKLRSTFNYTHEDFNVTKTGPDGPKRETRGRPRKPINNSASTAGTSIKTETASGSGTTPSSGNKRKRFKKEEPPDSDDDEFISPHVSAAEARALGLSSPGFHNTDGLGASSGAAANRDPFSTPPRRPVSKTMAGTPSSATAATSTPTPVSKRRRGGSAAAAAPTAKAEGLRAPSVGDWDFVDGLDAEVGGIPLDGSGMGMMGGLEDYEVDFYGGFGSGAGVGGVGGASSSLSVERQERGATTNDGGRGGVAAASQVKAESERSEYQDDGLGMFY</sequence>
<dbReference type="Proteomes" id="UP000800092">
    <property type="component" value="Unassembled WGS sequence"/>
</dbReference>
<evidence type="ECO:0000256" key="1">
    <source>
        <dbReference type="SAM" id="MobiDB-lite"/>
    </source>
</evidence>
<feature type="compositionally biased region" description="Low complexity" evidence="1">
    <location>
        <begin position="188"/>
        <end position="201"/>
    </location>
</feature>
<keyword evidence="3" id="KW-1185">Reference proteome</keyword>
<proteinExistence type="predicted"/>
<accession>A0A6A6HKV5</accession>
<reference evidence="2" key="1">
    <citation type="journal article" date="2020" name="Stud. Mycol.">
        <title>101 Dothideomycetes genomes: a test case for predicting lifestyles and emergence of pathogens.</title>
        <authorList>
            <person name="Haridas S."/>
            <person name="Albert R."/>
            <person name="Binder M."/>
            <person name="Bloem J."/>
            <person name="Labutti K."/>
            <person name="Salamov A."/>
            <person name="Andreopoulos B."/>
            <person name="Baker S."/>
            <person name="Barry K."/>
            <person name="Bills G."/>
            <person name="Bluhm B."/>
            <person name="Cannon C."/>
            <person name="Castanera R."/>
            <person name="Culley D."/>
            <person name="Daum C."/>
            <person name="Ezra D."/>
            <person name="Gonzalez J."/>
            <person name="Henrissat B."/>
            <person name="Kuo A."/>
            <person name="Liang C."/>
            <person name="Lipzen A."/>
            <person name="Lutzoni F."/>
            <person name="Magnuson J."/>
            <person name="Mondo S."/>
            <person name="Nolan M."/>
            <person name="Ohm R."/>
            <person name="Pangilinan J."/>
            <person name="Park H.-J."/>
            <person name="Ramirez L."/>
            <person name="Alfaro M."/>
            <person name="Sun H."/>
            <person name="Tritt A."/>
            <person name="Yoshinaga Y."/>
            <person name="Zwiers L.-H."/>
            <person name="Turgeon B."/>
            <person name="Goodwin S."/>
            <person name="Spatafora J."/>
            <person name="Crous P."/>
            <person name="Grigoriev I."/>
        </authorList>
    </citation>
    <scope>NUCLEOTIDE SEQUENCE</scope>
    <source>
        <strain evidence="2">Tuck. ex Michener</strain>
    </source>
</reference>
<dbReference type="OrthoDB" id="5420368at2759"/>
<gene>
    <name evidence="2" type="ORF">EV356DRAFT_263254</name>
</gene>
<feature type="region of interest" description="Disordered" evidence="1">
    <location>
        <begin position="149"/>
        <end position="227"/>
    </location>
</feature>
<feature type="compositionally biased region" description="Low complexity" evidence="1">
    <location>
        <begin position="102"/>
        <end position="115"/>
    </location>
</feature>
<organism evidence="2 3">
    <name type="scientific">Viridothelium virens</name>
    <name type="common">Speckled blister lichen</name>
    <name type="synonym">Trypethelium virens</name>
    <dbReference type="NCBI Taxonomy" id="1048519"/>
    <lineage>
        <taxon>Eukaryota</taxon>
        <taxon>Fungi</taxon>
        <taxon>Dikarya</taxon>
        <taxon>Ascomycota</taxon>
        <taxon>Pezizomycotina</taxon>
        <taxon>Dothideomycetes</taxon>
        <taxon>Dothideomycetes incertae sedis</taxon>
        <taxon>Trypetheliales</taxon>
        <taxon>Trypetheliaceae</taxon>
        <taxon>Viridothelium</taxon>
    </lineage>
</organism>
<evidence type="ECO:0000313" key="2">
    <source>
        <dbReference type="EMBL" id="KAF2238512.1"/>
    </source>
</evidence>
<protein>
    <submittedName>
        <fullName evidence="2">Uncharacterized protein</fullName>
    </submittedName>
</protein>
<feature type="compositionally biased region" description="Polar residues" evidence="1">
    <location>
        <begin position="89"/>
        <end position="101"/>
    </location>
</feature>
<name>A0A6A6HKV5_VIRVR</name>
<dbReference type="AlphaFoldDB" id="A0A6A6HKV5"/>
<evidence type="ECO:0000313" key="3">
    <source>
        <dbReference type="Proteomes" id="UP000800092"/>
    </source>
</evidence>